<feature type="domain" description="PD-(D/E)XK endonuclease-like" evidence="7">
    <location>
        <begin position="715"/>
        <end position="992"/>
    </location>
</feature>
<accession>A0ABU4VQ67</accession>
<reference evidence="8 9" key="1">
    <citation type="submission" date="2023-11" db="EMBL/GenBank/DDBJ databases">
        <authorList>
            <person name="Xu M."/>
            <person name="Jiang T."/>
        </authorList>
    </citation>
    <scope>NUCLEOTIDE SEQUENCE [LARGE SCALE GENOMIC DNA]</scope>
    <source>
        <strain evidence="8 9">SD</strain>
    </source>
</reference>
<evidence type="ECO:0000256" key="3">
    <source>
        <dbReference type="ARBA" id="ARBA00022806"/>
    </source>
</evidence>
<evidence type="ECO:0000256" key="6">
    <source>
        <dbReference type="SAM" id="MobiDB-lite"/>
    </source>
</evidence>
<keyword evidence="3" id="KW-0067">ATP-binding</keyword>
<dbReference type="SUPFAM" id="SSF52540">
    <property type="entry name" value="P-loop containing nucleoside triphosphate hydrolases"/>
    <property type="match status" value="1"/>
</dbReference>
<dbReference type="Pfam" id="PF12705">
    <property type="entry name" value="PDDEXK_1"/>
    <property type="match status" value="1"/>
</dbReference>
<keyword evidence="3" id="KW-0347">Helicase</keyword>
<dbReference type="EMBL" id="JAXAVX010000010">
    <property type="protein sequence ID" value="MDX8153003.1"/>
    <property type="molecule type" value="Genomic_DNA"/>
</dbReference>
<evidence type="ECO:0000256" key="5">
    <source>
        <dbReference type="ARBA" id="ARBA00023204"/>
    </source>
</evidence>
<evidence type="ECO:0000313" key="9">
    <source>
        <dbReference type="Proteomes" id="UP001277761"/>
    </source>
</evidence>
<keyword evidence="4" id="KW-0378">Hydrolase</keyword>
<dbReference type="InterPro" id="IPR027417">
    <property type="entry name" value="P-loop_NTPase"/>
</dbReference>
<keyword evidence="5" id="KW-0234">DNA repair</keyword>
<evidence type="ECO:0000256" key="2">
    <source>
        <dbReference type="ARBA" id="ARBA00022763"/>
    </source>
</evidence>
<organism evidence="8 9">
    <name type="scientific">Patulibacter brassicae</name>
    <dbReference type="NCBI Taxonomy" id="1705717"/>
    <lineage>
        <taxon>Bacteria</taxon>
        <taxon>Bacillati</taxon>
        <taxon>Actinomycetota</taxon>
        <taxon>Thermoleophilia</taxon>
        <taxon>Solirubrobacterales</taxon>
        <taxon>Patulibacteraceae</taxon>
        <taxon>Patulibacter</taxon>
    </lineage>
</organism>
<protein>
    <submittedName>
        <fullName evidence="8">PD-(D/E)XK nuclease family protein</fullName>
    </submittedName>
</protein>
<dbReference type="Gene3D" id="3.40.50.300">
    <property type="entry name" value="P-loop containing nucleotide triphosphate hydrolases"/>
    <property type="match status" value="1"/>
</dbReference>
<gene>
    <name evidence="8" type="ORF">SK069_15495</name>
</gene>
<dbReference type="InterPro" id="IPR038726">
    <property type="entry name" value="PDDEXK_AddAB-type"/>
</dbReference>
<evidence type="ECO:0000313" key="8">
    <source>
        <dbReference type="EMBL" id="MDX8153003.1"/>
    </source>
</evidence>
<proteinExistence type="predicted"/>
<keyword evidence="9" id="KW-1185">Reference proteome</keyword>
<dbReference type="RefSeq" id="WP_319955155.1">
    <property type="nucleotide sequence ID" value="NZ_JAXAVX010000010.1"/>
</dbReference>
<comment type="caution">
    <text evidence="8">The sequence shown here is derived from an EMBL/GenBank/DDBJ whole genome shotgun (WGS) entry which is preliminary data.</text>
</comment>
<keyword evidence="1" id="KW-0540">Nuclease</keyword>
<name>A0ABU4VQ67_9ACTN</name>
<keyword evidence="4" id="KW-0269">Exonuclease</keyword>
<keyword evidence="2" id="KW-0227">DNA damage</keyword>
<evidence type="ECO:0000259" key="7">
    <source>
        <dbReference type="Pfam" id="PF12705"/>
    </source>
</evidence>
<dbReference type="Proteomes" id="UP001277761">
    <property type="component" value="Unassembled WGS sequence"/>
</dbReference>
<keyword evidence="3" id="KW-0547">Nucleotide-binding</keyword>
<evidence type="ECO:0000256" key="1">
    <source>
        <dbReference type="ARBA" id="ARBA00022722"/>
    </source>
</evidence>
<evidence type="ECO:0000256" key="4">
    <source>
        <dbReference type="ARBA" id="ARBA00022839"/>
    </source>
</evidence>
<sequence>MTLQLVTGPTNARKAGVVLGLVRRWATAGRRPVLVVPTGSDADVYRRELLGLAGGVVTGVRVVTPDGLARLARRAAGRPPAELGALTRDRLLVAGLRALAPERPLAAARERPRLRSRLDVLLEELAERGLGLADLEDALGRVDPAEATVDPQLLADLRVVVGGMEEAAGEGGLDGARSPGTVAVEVRRALVAGGWRAPVALYGFDDLTFGQQALLRVLARGADVVVSLPFVDGRRATAARRDLVEELRRTAEELPEDAPGRTGLLPLRAGAEVLAGSTVARIGRREVVLAGGPAESGRARLAASIFEPRAASPPGATGDGDVLGDVVTLTGGDARAEAEGLAHLLAEAVAEHGLAWHDVAIATRDAGGVGGARLERALATLGVPVARPRQEPAQRTGVGRALLSLLALRTGEGDADDVVRVATELLPAAPAVRDALDAWAIGLRRGGIERAAAALERAEGLLDGTSAAPLLERALTADDDPVAAVLLLRDALPALVDAQPATGGDEDVLARAATAIDRWLAELEELARRSPALLPTPAELRRELGQLPVPAGHAPGPGRVEIAEPAALRGRHLAVLALAGLDEAAFPAPEPVDPLVDRETRAVLAAAAGGALLAVPAERLAAERMLFLELVARPTRLLVLSRPEATERGEPRPPSPFLADVAATLAPARARTLARSSALVAPPDRRSTATPGPLGSELDAVGRETVRRVLLERSRFTVREVERLARCPVCWLVEHLAGARDDRPETEPQRHGQLVHEVLQRAIVEVAGGGDRPPYAALDRDALLAAGRRVLDELGPVAVAGLPPHRAAVLRRRAETGVAAVLGALGERYGEARLEAVELRIDDDGDVPPLDLGDGARAVGRVDRVDRVPLPGEGEGIGVVDYKLGGGGAVPATRWADTATIQAGAYLAAVAAAGGEAPAYALYQPAAPRTGVLTGARPPAGLEHRGALSASRGRGPKDVAGVQAALDELLAQAREAVGALRAGAITPTPEGSVHGRDGGCDHPAIARLW</sequence>
<feature type="region of interest" description="Disordered" evidence="6">
    <location>
        <begin position="675"/>
        <end position="698"/>
    </location>
</feature>